<protein>
    <submittedName>
        <fullName evidence="3">Coiled-coil domain-containing protein 13-like</fullName>
    </submittedName>
</protein>
<evidence type="ECO:0000313" key="3">
    <source>
        <dbReference type="EMBL" id="CAB3228146.1"/>
    </source>
</evidence>
<dbReference type="AlphaFoldDB" id="A0A6F9D989"/>
<feature type="coiled-coil region" evidence="1">
    <location>
        <begin position="65"/>
        <end position="165"/>
    </location>
</feature>
<feature type="coiled-coil region" evidence="1">
    <location>
        <begin position="472"/>
        <end position="513"/>
    </location>
</feature>
<dbReference type="GO" id="GO:0034451">
    <property type="term" value="C:centriolar satellite"/>
    <property type="evidence" value="ECO:0007669"/>
    <property type="project" value="TreeGrafter"/>
</dbReference>
<feature type="region of interest" description="Disordered" evidence="2">
    <location>
        <begin position="537"/>
        <end position="558"/>
    </location>
</feature>
<name>A0A6F9D989_9ASCI</name>
<dbReference type="PANTHER" id="PTHR31935">
    <property type="entry name" value="COILED-COIL DOMAIN-CONTAINING PROTEIN 13"/>
    <property type="match status" value="1"/>
</dbReference>
<feature type="coiled-coil region" evidence="1">
    <location>
        <begin position="292"/>
        <end position="319"/>
    </location>
</feature>
<dbReference type="InterPro" id="IPR038929">
    <property type="entry name" value="CCDC13"/>
</dbReference>
<feature type="region of interest" description="Disordered" evidence="2">
    <location>
        <begin position="20"/>
        <end position="40"/>
    </location>
</feature>
<dbReference type="PANTHER" id="PTHR31935:SF1">
    <property type="entry name" value="COILED-COIL DOMAIN-CONTAINING PROTEIN 13"/>
    <property type="match status" value="1"/>
</dbReference>
<feature type="compositionally biased region" description="Basic residues" evidence="2">
    <location>
        <begin position="20"/>
        <end position="30"/>
    </location>
</feature>
<dbReference type="EMBL" id="LR783631">
    <property type="protein sequence ID" value="CAB3228146.1"/>
    <property type="molecule type" value="mRNA"/>
</dbReference>
<dbReference type="GO" id="GO:0031122">
    <property type="term" value="P:cytoplasmic microtubule organization"/>
    <property type="evidence" value="ECO:0007669"/>
    <property type="project" value="TreeGrafter"/>
</dbReference>
<feature type="coiled-coil region" evidence="1">
    <location>
        <begin position="195"/>
        <end position="229"/>
    </location>
</feature>
<dbReference type="GO" id="GO:1905515">
    <property type="term" value="P:non-motile cilium assembly"/>
    <property type="evidence" value="ECO:0007669"/>
    <property type="project" value="TreeGrafter"/>
</dbReference>
<accession>A0A6F9D989</accession>
<feature type="compositionally biased region" description="Polar residues" evidence="2">
    <location>
        <begin position="537"/>
        <end position="550"/>
    </location>
</feature>
<feature type="region of interest" description="Disordered" evidence="2">
    <location>
        <begin position="445"/>
        <end position="468"/>
    </location>
</feature>
<gene>
    <name evidence="3" type="primary">Ccdc13</name>
</gene>
<keyword evidence="1" id="KW-0175">Coiled coil</keyword>
<evidence type="ECO:0000256" key="1">
    <source>
        <dbReference type="SAM" id="Coils"/>
    </source>
</evidence>
<feature type="coiled-coil region" evidence="1">
    <location>
        <begin position="376"/>
        <end position="421"/>
    </location>
</feature>
<reference evidence="3" key="1">
    <citation type="submission" date="2020-04" db="EMBL/GenBank/DDBJ databases">
        <authorList>
            <person name="Neveu A P."/>
        </authorList>
    </citation>
    <scope>NUCLEOTIDE SEQUENCE</scope>
    <source>
        <tissue evidence="3">Whole embryo</tissue>
    </source>
</reference>
<organism evidence="3">
    <name type="scientific">Phallusia mammillata</name>
    <dbReference type="NCBI Taxonomy" id="59560"/>
    <lineage>
        <taxon>Eukaryota</taxon>
        <taxon>Metazoa</taxon>
        <taxon>Chordata</taxon>
        <taxon>Tunicata</taxon>
        <taxon>Ascidiacea</taxon>
        <taxon>Phlebobranchia</taxon>
        <taxon>Ascidiidae</taxon>
        <taxon>Phallusia</taxon>
    </lineage>
</organism>
<proteinExistence type="evidence at transcript level"/>
<evidence type="ECO:0000256" key="2">
    <source>
        <dbReference type="SAM" id="MobiDB-lite"/>
    </source>
</evidence>
<sequence length="617" mass="69572">MDSDGLQRQFSALQEEQKRKLMMVKQRKSQPKSQDKMVEDSSFGISDDLSLSMADVMASSTVGLNVSLEAANTSMREELRELRDETGRLRKVMAEKEYEVKRLNRKLLKMDEEKRMLSEAGVASDAASSKIVDLSKKNRELTAVMESERSKCVRLQQKVTELEIKLHNSPKSSGDGDRKPAVRQSFAAGSPRMSNDELQEQLNAANLKVSDYRNQVQSLKQEMKVAVKVLSQETGDNAANIQQLLGNGAQGFRGRAQQVTALQDKVRDLEQKLKGSASPKEDKNMTRIRNMERMRKEQNDTLKEDLVKLQEQSHEFQRKWEASKARGKVLAGEVKSLKAQIGVLTDKGRHDNELITTLTKQQDRLQKVLERNATDRRETNQDEQQLIKTRHDLQQQESSQLAQMKRLLNDSEKRVMELESKIAEDLNGRSYDGGATFKPLSVFSPPSQRTHQGAPTQPTQSEITTTDNSENLMELRRKVVELEALLKASEIERQKLAELVAILNKRLQEAINKAETGRSDLHVEQRKCAALQQQLDTMGGSQRNDGGTSNRDTDFDGSADTLSAQLAIQMDENHALKEALESTLQGKQEDVALYNEMSDQTKHVFLDALRSFGSTSK</sequence>